<keyword evidence="6" id="KW-1185">Reference proteome</keyword>
<accession>A0A1H2RLG2</accession>
<name>A0A1H2RLG2_9BACL</name>
<dbReference type="Pfam" id="PF01230">
    <property type="entry name" value="HIT"/>
    <property type="match status" value="1"/>
</dbReference>
<dbReference type="GO" id="GO:0003824">
    <property type="term" value="F:catalytic activity"/>
    <property type="evidence" value="ECO:0007669"/>
    <property type="project" value="InterPro"/>
</dbReference>
<dbReference type="InterPro" id="IPR036265">
    <property type="entry name" value="HIT-like_sf"/>
</dbReference>
<dbReference type="EMBL" id="FNOJ01000003">
    <property type="protein sequence ID" value="SDW20333.1"/>
    <property type="molecule type" value="Genomic_DNA"/>
</dbReference>
<evidence type="ECO:0000256" key="2">
    <source>
        <dbReference type="PIRSR" id="PIRSR601310-3"/>
    </source>
</evidence>
<sequence>MENCLFCQIVAGEIPSQKVYEDDFVYAFQDIRPQAPIHILIIPKRHISSAQSVTDSDTAILGHLHAVIPQIAANAGIAETGYRVVTNVGRHGQQTVPHLHYHVLGGRQLGWPPG</sequence>
<evidence type="ECO:0000256" key="1">
    <source>
        <dbReference type="PIRSR" id="PIRSR601310-1"/>
    </source>
</evidence>
<organism evidence="5 6">
    <name type="scientific">Alicyclobacillus hesperidum</name>
    <dbReference type="NCBI Taxonomy" id="89784"/>
    <lineage>
        <taxon>Bacteria</taxon>
        <taxon>Bacillati</taxon>
        <taxon>Bacillota</taxon>
        <taxon>Bacilli</taxon>
        <taxon>Bacillales</taxon>
        <taxon>Alicyclobacillaceae</taxon>
        <taxon>Alicyclobacillus</taxon>
    </lineage>
</organism>
<gene>
    <name evidence="5" type="ORF">SAMN04489725_10351</name>
</gene>
<evidence type="ECO:0000259" key="4">
    <source>
        <dbReference type="PROSITE" id="PS51084"/>
    </source>
</evidence>
<dbReference type="AlphaFoldDB" id="A0A1H2RLG2"/>
<dbReference type="InterPro" id="IPR011146">
    <property type="entry name" value="HIT-like"/>
</dbReference>
<dbReference type="PROSITE" id="PS51084">
    <property type="entry name" value="HIT_2"/>
    <property type="match status" value="1"/>
</dbReference>
<dbReference type="InterPro" id="IPR001310">
    <property type="entry name" value="Histidine_triad_HIT"/>
</dbReference>
<dbReference type="Proteomes" id="UP000182589">
    <property type="component" value="Unassembled WGS sequence"/>
</dbReference>
<dbReference type="SUPFAM" id="SSF54197">
    <property type="entry name" value="HIT-like"/>
    <property type="match status" value="1"/>
</dbReference>
<dbReference type="PANTHER" id="PTHR23089">
    <property type="entry name" value="HISTIDINE TRIAD HIT PROTEIN"/>
    <property type="match status" value="1"/>
</dbReference>
<feature type="domain" description="HIT" evidence="4">
    <location>
        <begin position="5"/>
        <end position="114"/>
    </location>
</feature>
<dbReference type="RefSeq" id="WP_074691751.1">
    <property type="nucleotide sequence ID" value="NZ_FNOJ01000003.1"/>
</dbReference>
<dbReference type="PRINTS" id="PR00332">
    <property type="entry name" value="HISTRIAD"/>
</dbReference>
<feature type="short sequence motif" description="Histidine triad motif" evidence="2 3">
    <location>
        <begin position="98"/>
        <end position="102"/>
    </location>
</feature>
<evidence type="ECO:0000256" key="3">
    <source>
        <dbReference type="PROSITE-ProRule" id="PRU00464"/>
    </source>
</evidence>
<reference evidence="6" key="1">
    <citation type="submission" date="2016-10" db="EMBL/GenBank/DDBJ databases">
        <authorList>
            <person name="Varghese N."/>
        </authorList>
    </citation>
    <scope>NUCLEOTIDE SEQUENCE [LARGE SCALE GENOMIC DNA]</scope>
    <source>
        <strain evidence="6">DSM 12489</strain>
    </source>
</reference>
<dbReference type="CDD" id="cd01276">
    <property type="entry name" value="PKCI_related"/>
    <property type="match status" value="1"/>
</dbReference>
<evidence type="ECO:0000313" key="5">
    <source>
        <dbReference type="EMBL" id="SDW20333.1"/>
    </source>
</evidence>
<proteinExistence type="predicted"/>
<dbReference type="Gene3D" id="3.30.428.10">
    <property type="entry name" value="HIT-like"/>
    <property type="match status" value="1"/>
</dbReference>
<feature type="active site" description="Tele-AMP-histidine intermediate" evidence="1">
    <location>
        <position position="100"/>
    </location>
</feature>
<protein>
    <submittedName>
        <fullName evidence="5">Histidine triad (HIT) family protein</fullName>
    </submittedName>
</protein>
<dbReference type="STRING" id="89784.SAMN04489725_10351"/>
<evidence type="ECO:0000313" key="6">
    <source>
        <dbReference type="Proteomes" id="UP000182589"/>
    </source>
</evidence>